<evidence type="ECO:0000256" key="1">
    <source>
        <dbReference type="ARBA" id="ARBA00004651"/>
    </source>
</evidence>
<keyword evidence="4" id="KW-1003">Cell membrane</keyword>
<feature type="transmembrane region" description="Helical" evidence="9">
    <location>
        <begin position="300"/>
        <end position="319"/>
    </location>
</feature>
<evidence type="ECO:0000256" key="9">
    <source>
        <dbReference type="SAM" id="Phobius"/>
    </source>
</evidence>
<evidence type="ECO:0000256" key="5">
    <source>
        <dbReference type="ARBA" id="ARBA00022573"/>
    </source>
</evidence>
<dbReference type="PANTHER" id="PTHR34308:SF1">
    <property type="entry name" value="COBALAMIN BIOSYNTHESIS PROTEIN CBIB"/>
    <property type="match status" value="1"/>
</dbReference>
<keyword evidence="11" id="KW-1185">Reference proteome</keyword>
<evidence type="ECO:0000256" key="3">
    <source>
        <dbReference type="ARBA" id="ARBA00006263"/>
    </source>
</evidence>
<feature type="transmembrane region" description="Helical" evidence="9">
    <location>
        <begin position="63"/>
        <end position="83"/>
    </location>
</feature>
<evidence type="ECO:0000256" key="7">
    <source>
        <dbReference type="ARBA" id="ARBA00022989"/>
    </source>
</evidence>
<feature type="transmembrane region" description="Helical" evidence="9">
    <location>
        <begin position="6"/>
        <end position="24"/>
    </location>
</feature>
<feature type="transmembrane region" description="Helical" evidence="9">
    <location>
        <begin position="204"/>
        <end position="230"/>
    </location>
</feature>
<dbReference type="InterPro" id="IPR004485">
    <property type="entry name" value="Cobalamin_biosynth_CobD/CbiB"/>
</dbReference>
<feature type="transmembrane region" description="Helical" evidence="9">
    <location>
        <begin position="159"/>
        <end position="183"/>
    </location>
</feature>
<protein>
    <submittedName>
        <fullName evidence="10">Cobalamin biosynthesis protein</fullName>
    </submittedName>
</protein>
<comment type="subcellular location">
    <subcellularLocation>
        <location evidence="1">Cell membrane</location>
        <topology evidence="1">Multi-pass membrane protein</topology>
    </subcellularLocation>
</comment>
<proteinExistence type="inferred from homology"/>
<dbReference type="Pfam" id="PF03186">
    <property type="entry name" value="CobD_Cbib"/>
    <property type="match status" value="1"/>
</dbReference>
<comment type="caution">
    <text evidence="10">The sequence shown here is derived from an EMBL/GenBank/DDBJ whole genome shotgun (WGS) entry which is preliminary data.</text>
</comment>
<accession>A0ABS6ML91</accession>
<dbReference type="Proteomes" id="UP000704611">
    <property type="component" value="Unassembled WGS sequence"/>
</dbReference>
<evidence type="ECO:0000313" key="10">
    <source>
        <dbReference type="EMBL" id="MBV2129583.1"/>
    </source>
</evidence>
<keyword evidence="7 9" id="KW-1133">Transmembrane helix</keyword>
<keyword evidence="8 9" id="KW-0472">Membrane</keyword>
<comment type="pathway">
    <text evidence="2">Cofactor biosynthesis; adenosylcobalamin biosynthesis.</text>
</comment>
<dbReference type="PANTHER" id="PTHR34308">
    <property type="entry name" value="COBALAMIN BIOSYNTHESIS PROTEIN CBIB"/>
    <property type="match status" value="1"/>
</dbReference>
<evidence type="ECO:0000256" key="8">
    <source>
        <dbReference type="ARBA" id="ARBA00023136"/>
    </source>
</evidence>
<dbReference type="EMBL" id="JAHRID010000004">
    <property type="protein sequence ID" value="MBV2129583.1"/>
    <property type="molecule type" value="Genomic_DNA"/>
</dbReference>
<comment type="similarity">
    <text evidence="3">Belongs to the CobD/CbiB family.</text>
</comment>
<name>A0ABS6ML91_9GAMM</name>
<evidence type="ECO:0000256" key="2">
    <source>
        <dbReference type="ARBA" id="ARBA00004953"/>
    </source>
</evidence>
<sequence length="320" mass="34747">MQWLNALPPLLVIALLALLASRWFTLPGTRVPFTGLAVILQRLAKKVHPDINRSAFQQQLSGSLALLLILALGIALTYGFYLVSELPLVLDALILYFCLGNRATLKNAAAVAESINRQQLTLARDRAKPLLLRDRQNLSAMGLSKACIESVLQHNAANLIAVIFWFLIGGGLMTLAYTLLQVAARQWNSKLPYYRHFGRTAARWYQVAVAPGLIISAILLAVQTGLIAAWRNYRNAGSLFLNMPSRLLLATGASALKCKLGGPAFYAGSKTARQRLGSGTEPGANDILRSILLVNAQHTALIMLFCSVLACYVASIILLA</sequence>
<gene>
    <name evidence="10" type="ORF">KQY15_10805</name>
</gene>
<evidence type="ECO:0000313" key="11">
    <source>
        <dbReference type="Proteomes" id="UP000704611"/>
    </source>
</evidence>
<keyword evidence="5" id="KW-0169">Cobalamin biosynthesis</keyword>
<reference evidence="10 11" key="1">
    <citation type="submission" date="2021-06" db="EMBL/GenBank/DDBJ databases">
        <title>Rheinheimera indica sp. nov., isolated from deep-sea sediment.</title>
        <authorList>
            <person name="Wang Z."/>
            <person name="Zhang X.-Y."/>
        </authorList>
    </citation>
    <scope>NUCLEOTIDE SEQUENCE [LARGE SCALE GENOMIC DNA]</scope>
    <source>
        <strain evidence="10 11">SM2107</strain>
    </source>
</reference>
<organism evidence="10 11">
    <name type="scientific">Arsukibacterium indicum</name>
    <dbReference type="NCBI Taxonomy" id="2848612"/>
    <lineage>
        <taxon>Bacteria</taxon>
        <taxon>Pseudomonadati</taxon>
        <taxon>Pseudomonadota</taxon>
        <taxon>Gammaproteobacteria</taxon>
        <taxon>Chromatiales</taxon>
        <taxon>Chromatiaceae</taxon>
        <taxon>Arsukibacterium</taxon>
    </lineage>
</organism>
<keyword evidence="6 9" id="KW-0812">Transmembrane</keyword>
<evidence type="ECO:0000256" key="4">
    <source>
        <dbReference type="ARBA" id="ARBA00022475"/>
    </source>
</evidence>
<evidence type="ECO:0000256" key="6">
    <source>
        <dbReference type="ARBA" id="ARBA00022692"/>
    </source>
</evidence>
<dbReference type="RefSeq" id="WP_217669207.1">
    <property type="nucleotide sequence ID" value="NZ_JAHRID010000004.1"/>
</dbReference>